<dbReference type="GO" id="GO:0016747">
    <property type="term" value="F:acyltransferase activity, transferring groups other than amino-acyl groups"/>
    <property type="evidence" value="ECO:0007669"/>
    <property type="project" value="InterPro"/>
</dbReference>
<organism evidence="2 3">
    <name type="scientific">Paenibacillus azoreducens</name>
    <dbReference type="NCBI Taxonomy" id="116718"/>
    <lineage>
        <taxon>Bacteria</taxon>
        <taxon>Bacillati</taxon>
        <taxon>Bacillota</taxon>
        <taxon>Bacilli</taxon>
        <taxon>Bacillales</taxon>
        <taxon>Paenibacillaceae</taxon>
        <taxon>Paenibacillus</taxon>
    </lineage>
</organism>
<dbReference type="Proteomes" id="UP000682811">
    <property type="component" value="Unassembled WGS sequence"/>
</dbReference>
<dbReference type="PANTHER" id="PTHR43415">
    <property type="entry name" value="SPERMIDINE N(1)-ACETYLTRANSFERASE"/>
    <property type="match status" value="1"/>
</dbReference>
<name>A0A920CQM4_9BACL</name>
<protein>
    <submittedName>
        <fullName evidence="2">Aminoglycoside N(6')-acetyltransferase</fullName>
    </submittedName>
</protein>
<evidence type="ECO:0000259" key="1">
    <source>
        <dbReference type="PROSITE" id="PS51186"/>
    </source>
</evidence>
<gene>
    <name evidence="2" type="ORF">J34TS1_03330</name>
</gene>
<evidence type="ECO:0000313" key="2">
    <source>
        <dbReference type="EMBL" id="GIO45568.1"/>
    </source>
</evidence>
<feature type="domain" description="N-acetyltransferase" evidence="1">
    <location>
        <begin position="15"/>
        <end position="179"/>
    </location>
</feature>
<sequence length="189" mass="21660">MMEQIEGLQIEGKGIILRMAKETDLEAYYSFLQDAESKKLTGSNQEFTREVIADWLRKIAEPNPDRVDFMIISKETKELLGEVVLNEIDSANRSANIRIGIQGSSNRGKGHGTEAMILTLRHGFETLKLHRIHLGVYPFNPRAIHVYKKIGFQQEGIQRDAIYQDGKFHDMIEMSLLEDEFRALHGENE</sequence>
<proteinExistence type="predicted"/>
<dbReference type="Pfam" id="PF13302">
    <property type="entry name" value="Acetyltransf_3"/>
    <property type="match status" value="1"/>
</dbReference>
<evidence type="ECO:0000313" key="3">
    <source>
        <dbReference type="Proteomes" id="UP000682811"/>
    </source>
</evidence>
<accession>A0A920CQM4</accession>
<dbReference type="RefSeq" id="WP_212976724.1">
    <property type="nucleotide sequence ID" value="NZ_AP025343.1"/>
</dbReference>
<dbReference type="InterPro" id="IPR016181">
    <property type="entry name" value="Acyl_CoA_acyltransferase"/>
</dbReference>
<dbReference type="Gene3D" id="3.40.630.30">
    <property type="match status" value="1"/>
</dbReference>
<dbReference type="PROSITE" id="PS51186">
    <property type="entry name" value="GNAT"/>
    <property type="match status" value="1"/>
</dbReference>
<keyword evidence="3" id="KW-1185">Reference proteome</keyword>
<dbReference type="PANTHER" id="PTHR43415:SF3">
    <property type="entry name" value="GNAT-FAMILY ACETYLTRANSFERASE"/>
    <property type="match status" value="1"/>
</dbReference>
<comment type="caution">
    <text evidence="2">The sequence shown here is derived from an EMBL/GenBank/DDBJ whole genome shotgun (WGS) entry which is preliminary data.</text>
</comment>
<reference evidence="2 3" key="1">
    <citation type="submission" date="2021-03" db="EMBL/GenBank/DDBJ databases">
        <title>Antimicrobial resistance genes in bacteria isolated from Japanese honey, and their potential for conferring macrolide and lincosamide resistance in the American foulbrood pathogen Paenibacillus larvae.</title>
        <authorList>
            <person name="Okamoto M."/>
            <person name="Kumagai M."/>
            <person name="Kanamori H."/>
            <person name="Takamatsu D."/>
        </authorList>
    </citation>
    <scope>NUCLEOTIDE SEQUENCE [LARGE SCALE GENOMIC DNA]</scope>
    <source>
        <strain evidence="2 3">J34TS1</strain>
    </source>
</reference>
<dbReference type="AlphaFoldDB" id="A0A920CQM4"/>
<dbReference type="EMBL" id="BORT01000001">
    <property type="protein sequence ID" value="GIO45568.1"/>
    <property type="molecule type" value="Genomic_DNA"/>
</dbReference>
<dbReference type="SUPFAM" id="SSF55729">
    <property type="entry name" value="Acyl-CoA N-acyltransferases (Nat)"/>
    <property type="match status" value="1"/>
</dbReference>
<dbReference type="InterPro" id="IPR000182">
    <property type="entry name" value="GNAT_dom"/>
</dbReference>